<protein>
    <recommendedName>
        <fullName evidence="5">RING-type domain-containing protein</fullName>
    </recommendedName>
</protein>
<evidence type="ECO:0000256" key="2">
    <source>
        <dbReference type="SAM" id="Phobius"/>
    </source>
</evidence>
<dbReference type="OrthoDB" id="1711136at2759"/>
<sequence>MDEFFGLLSVFSLDSCGCAPNRFENILKLLFALLGLLIVMGVTEFCRRMRRLRDKHMRRKEQERQRTRLNEAAYSSTDLEESSRSVFARRYLEDSPGRVDSTFLDRISAPSRGSEASIGSSQASTESSEASTWSSQASSGASQVSNNADAVKDECQKLRNTLNKGLSRFQQLMEHQLKSALQDSTEMTEELMKLKKALQEAEKNERAALETCRMLSEEQNTTCVVCMDARREVVFRGCNHFATCSTCSAQMQRCCMCNSHIVEKIKVYYS</sequence>
<reference evidence="3 4" key="2">
    <citation type="journal article" date="2019" name="G3 (Bethesda)">
        <title>Hybrid Assembly of the Genome of the Entomopathogenic Nematode Steinernema carpocapsae Identifies the X-Chromosome.</title>
        <authorList>
            <person name="Serra L."/>
            <person name="Macchietto M."/>
            <person name="Macias-Munoz A."/>
            <person name="McGill C.J."/>
            <person name="Rodriguez I.M."/>
            <person name="Rodriguez B."/>
            <person name="Murad R."/>
            <person name="Mortazavi A."/>
        </authorList>
    </citation>
    <scope>NUCLEOTIDE SEQUENCE [LARGE SCALE GENOMIC DNA]</scope>
    <source>
        <strain evidence="3 4">ALL</strain>
    </source>
</reference>
<dbReference type="AlphaFoldDB" id="A0A4U5LX97"/>
<name>A0A4U5LX97_STECR</name>
<feature type="transmembrane region" description="Helical" evidence="2">
    <location>
        <begin position="26"/>
        <end position="46"/>
    </location>
</feature>
<dbReference type="Pfam" id="PF13920">
    <property type="entry name" value="zf-C3HC4_3"/>
    <property type="match status" value="1"/>
</dbReference>
<dbReference type="InterPro" id="IPR013083">
    <property type="entry name" value="Znf_RING/FYVE/PHD"/>
</dbReference>
<feature type="region of interest" description="Disordered" evidence="1">
    <location>
        <begin position="102"/>
        <end position="148"/>
    </location>
</feature>
<reference evidence="3 4" key="1">
    <citation type="journal article" date="2015" name="Genome Biol.">
        <title>Comparative genomics of Steinernema reveals deeply conserved gene regulatory networks.</title>
        <authorList>
            <person name="Dillman A.R."/>
            <person name="Macchietto M."/>
            <person name="Porter C.F."/>
            <person name="Rogers A."/>
            <person name="Williams B."/>
            <person name="Antoshechkin I."/>
            <person name="Lee M.M."/>
            <person name="Goodwin Z."/>
            <person name="Lu X."/>
            <person name="Lewis E.E."/>
            <person name="Goodrich-Blair H."/>
            <person name="Stock S.P."/>
            <person name="Adams B.J."/>
            <person name="Sternberg P.W."/>
            <person name="Mortazavi A."/>
        </authorList>
    </citation>
    <scope>NUCLEOTIDE SEQUENCE [LARGE SCALE GENOMIC DNA]</scope>
    <source>
        <strain evidence="3 4">ALL</strain>
    </source>
</reference>
<keyword evidence="2" id="KW-1133">Transmembrane helix</keyword>
<dbReference type="STRING" id="34508.A0A4U5LX97"/>
<dbReference type="EMBL" id="AZBU02000011">
    <property type="protein sequence ID" value="TKR60837.1"/>
    <property type="molecule type" value="Genomic_DNA"/>
</dbReference>
<feature type="region of interest" description="Disordered" evidence="1">
    <location>
        <begin position="56"/>
        <end position="76"/>
    </location>
</feature>
<dbReference type="Proteomes" id="UP000298663">
    <property type="component" value="Unassembled WGS sequence"/>
</dbReference>
<proteinExistence type="predicted"/>
<keyword evidence="4" id="KW-1185">Reference proteome</keyword>
<organism evidence="3 4">
    <name type="scientific">Steinernema carpocapsae</name>
    <name type="common">Entomopathogenic nematode</name>
    <dbReference type="NCBI Taxonomy" id="34508"/>
    <lineage>
        <taxon>Eukaryota</taxon>
        <taxon>Metazoa</taxon>
        <taxon>Ecdysozoa</taxon>
        <taxon>Nematoda</taxon>
        <taxon>Chromadorea</taxon>
        <taxon>Rhabditida</taxon>
        <taxon>Tylenchina</taxon>
        <taxon>Panagrolaimomorpha</taxon>
        <taxon>Strongyloidoidea</taxon>
        <taxon>Steinernematidae</taxon>
        <taxon>Steinernema</taxon>
    </lineage>
</organism>
<keyword evidence="2" id="KW-0472">Membrane</keyword>
<accession>A0A4U5LX97</accession>
<evidence type="ECO:0000313" key="4">
    <source>
        <dbReference type="Proteomes" id="UP000298663"/>
    </source>
</evidence>
<evidence type="ECO:0008006" key="5">
    <source>
        <dbReference type="Google" id="ProtNLM"/>
    </source>
</evidence>
<gene>
    <name evidence="3" type="ORF">L596_028024</name>
</gene>
<dbReference type="Gene3D" id="3.30.40.10">
    <property type="entry name" value="Zinc/RING finger domain, C3HC4 (zinc finger)"/>
    <property type="match status" value="1"/>
</dbReference>
<keyword evidence="2" id="KW-0812">Transmembrane</keyword>
<evidence type="ECO:0000313" key="3">
    <source>
        <dbReference type="EMBL" id="TKR60837.1"/>
    </source>
</evidence>
<feature type="compositionally biased region" description="Low complexity" evidence="1">
    <location>
        <begin position="116"/>
        <end position="142"/>
    </location>
</feature>
<feature type="compositionally biased region" description="Basic and acidic residues" evidence="1">
    <location>
        <begin position="60"/>
        <end position="69"/>
    </location>
</feature>
<comment type="caution">
    <text evidence="3">The sequence shown here is derived from an EMBL/GenBank/DDBJ whole genome shotgun (WGS) entry which is preliminary data.</text>
</comment>
<evidence type="ECO:0000256" key="1">
    <source>
        <dbReference type="SAM" id="MobiDB-lite"/>
    </source>
</evidence>